<evidence type="ECO:0000259" key="11">
    <source>
        <dbReference type="Pfam" id="PF08544"/>
    </source>
</evidence>
<comment type="function">
    <text evidence="9">Catalyzes the phosphorylation of the position 2 hydroxy group of 4-diphosphocytidyl-2C-methyl-D-erythritol.</text>
</comment>
<dbReference type="PIRSF" id="PIRSF010376">
    <property type="entry name" value="IspE"/>
    <property type="match status" value="1"/>
</dbReference>
<feature type="domain" description="GHMP kinase C-terminal" evidence="11">
    <location>
        <begin position="225"/>
        <end position="281"/>
    </location>
</feature>
<dbReference type="GO" id="GO:0050515">
    <property type="term" value="F:4-(cytidine 5'-diphospho)-2-C-methyl-D-erythritol kinase activity"/>
    <property type="evidence" value="ECO:0007669"/>
    <property type="project" value="UniProtKB-UniRule"/>
</dbReference>
<feature type="binding site" evidence="9">
    <location>
        <begin position="107"/>
        <end position="117"/>
    </location>
    <ligand>
        <name>ATP</name>
        <dbReference type="ChEBI" id="CHEBI:30616"/>
    </ligand>
</feature>
<evidence type="ECO:0000256" key="8">
    <source>
        <dbReference type="ARBA" id="ARBA00032554"/>
    </source>
</evidence>
<evidence type="ECO:0000256" key="7">
    <source>
        <dbReference type="ARBA" id="ARBA00022840"/>
    </source>
</evidence>
<dbReference type="InterPro" id="IPR036554">
    <property type="entry name" value="GHMP_kinase_C_sf"/>
</dbReference>
<comment type="catalytic activity">
    <reaction evidence="9">
        <text>4-CDP-2-C-methyl-D-erythritol + ATP = 4-CDP-2-C-methyl-D-erythritol 2-phosphate + ADP + H(+)</text>
        <dbReference type="Rhea" id="RHEA:18437"/>
        <dbReference type="ChEBI" id="CHEBI:15378"/>
        <dbReference type="ChEBI" id="CHEBI:30616"/>
        <dbReference type="ChEBI" id="CHEBI:57823"/>
        <dbReference type="ChEBI" id="CHEBI:57919"/>
        <dbReference type="ChEBI" id="CHEBI:456216"/>
        <dbReference type="EC" id="2.7.1.148"/>
    </reaction>
</comment>
<feature type="domain" description="GHMP kinase N-terminal" evidence="10">
    <location>
        <begin position="78"/>
        <end position="155"/>
    </location>
</feature>
<name>A0A520X7V2_9DELT</name>
<feature type="active site" evidence="9">
    <location>
        <position position="11"/>
    </location>
</feature>
<organism evidence="12 13">
    <name type="scientific">Candidatus Acidulodesulfobacterium acidiphilum</name>
    <dbReference type="NCBI Taxonomy" id="2597224"/>
    <lineage>
        <taxon>Bacteria</taxon>
        <taxon>Deltaproteobacteria</taxon>
        <taxon>Candidatus Acidulodesulfobacterales</taxon>
        <taxon>Candidatus Acidulodesulfobacterium</taxon>
    </lineage>
</organism>
<dbReference type="SUPFAM" id="SSF55060">
    <property type="entry name" value="GHMP Kinase, C-terminal domain"/>
    <property type="match status" value="1"/>
</dbReference>
<dbReference type="GO" id="GO:0005524">
    <property type="term" value="F:ATP binding"/>
    <property type="evidence" value="ECO:0007669"/>
    <property type="project" value="UniProtKB-UniRule"/>
</dbReference>
<comment type="pathway">
    <text evidence="9">Isoprenoid biosynthesis; isopentenyl diphosphate biosynthesis via DXP pathway; isopentenyl diphosphate from 1-deoxy-D-xylulose 5-phosphate: step 3/6.</text>
</comment>
<protein>
    <recommendedName>
        <fullName evidence="3 9">4-diphosphocytidyl-2-C-methyl-D-erythritol kinase</fullName>
        <shortName evidence="9">CMK</shortName>
        <ecNumber evidence="2 9">2.7.1.148</ecNumber>
    </recommendedName>
    <alternativeName>
        <fullName evidence="8 9">4-(cytidine-5'-diphospho)-2-C-methyl-D-erythritol kinase</fullName>
    </alternativeName>
</protein>
<dbReference type="UniPathway" id="UPA00056">
    <property type="reaction ID" value="UER00094"/>
</dbReference>
<gene>
    <name evidence="9 12" type="primary">ispE</name>
    <name evidence="12" type="ORF">EVJ48_09240</name>
</gene>
<comment type="caution">
    <text evidence="12">The sequence shown here is derived from an EMBL/GenBank/DDBJ whole genome shotgun (WGS) entry which is preliminary data.</text>
</comment>
<dbReference type="GO" id="GO:0016114">
    <property type="term" value="P:terpenoid biosynthetic process"/>
    <property type="evidence" value="ECO:0007669"/>
    <property type="project" value="UniProtKB-UniRule"/>
</dbReference>
<dbReference type="Gene3D" id="3.30.70.890">
    <property type="entry name" value="GHMP kinase, C-terminal domain"/>
    <property type="match status" value="1"/>
</dbReference>
<dbReference type="InterPro" id="IPR006204">
    <property type="entry name" value="GHMP_kinase_N_dom"/>
</dbReference>
<dbReference type="InterPro" id="IPR004424">
    <property type="entry name" value="IspE"/>
</dbReference>
<evidence type="ECO:0000256" key="1">
    <source>
        <dbReference type="ARBA" id="ARBA00009684"/>
    </source>
</evidence>
<dbReference type="InterPro" id="IPR020568">
    <property type="entry name" value="Ribosomal_Su5_D2-typ_SF"/>
</dbReference>
<evidence type="ECO:0000256" key="5">
    <source>
        <dbReference type="ARBA" id="ARBA00022741"/>
    </source>
</evidence>
<dbReference type="InterPro" id="IPR014721">
    <property type="entry name" value="Ribsml_uS5_D2-typ_fold_subgr"/>
</dbReference>
<keyword evidence="4 9" id="KW-0808">Transferase</keyword>
<keyword evidence="7 9" id="KW-0067">ATP-binding</keyword>
<dbReference type="InterPro" id="IPR013750">
    <property type="entry name" value="GHMP_kinase_C_dom"/>
</dbReference>
<evidence type="ECO:0000313" key="12">
    <source>
        <dbReference type="EMBL" id="RZV37277.1"/>
    </source>
</evidence>
<dbReference type="SUPFAM" id="SSF54211">
    <property type="entry name" value="Ribosomal protein S5 domain 2-like"/>
    <property type="match status" value="1"/>
</dbReference>
<dbReference type="EC" id="2.7.1.148" evidence="2 9"/>
<evidence type="ECO:0000259" key="10">
    <source>
        <dbReference type="Pfam" id="PF00288"/>
    </source>
</evidence>
<keyword evidence="9" id="KW-0414">Isoprene biosynthesis</keyword>
<keyword evidence="5 9" id="KW-0547">Nucleotide-binding</keyword>
<dbReference type="PANTHER" id="PTHR43527:SF2">
    <property type="entry name" value="4-DIPHOSPHOCYTIDYL-2-C-METHYL-D-ERYTHRITOL KINASE, CHLOROPLASTIC"/>
    <property type="match status" value="1"/>
</dbReference>
<dbReference type="GO" id="GO:0019288">
    <property type="term" value="P:isopentenyl diphosphate biosynthetic process, methylerythritol 4-phosphate pathway"/>
    <property type="evidence" value="ECO:0007669"/>
    <property type="project" value="UniProtKB-UniRule"/>
</dbReference>
<evidence type="ECO:0000256" key="2">
    <source>
        <dbReference type="ARBA" id="ARBA00012052"/>
    </source>
</evidence>
<dbReference type="Pfam" id="PF08544">
    <property type="entry name" value="GHMP_kinases_C"/>
    <property type="match status" value="1"/>
</dbReference>
<dbReference type="Pfam" id="PF00288">
    <property type="entry name" value="GHMP_kinases_N"/>
    <property type="match status" value="1"/>
</dbReference>
<dbReference type="HAMAP" id="MF_00061">
    <property type="entry name" value="IspE"/>
    <property type="match status" value="1"/>
</dbReference>
<accession>A0A520X7V2</accession>
<evidence type="ECO:0000256" key="6">
    <source>
        <dbReference type="ARBA" id="ARBA00022777"/>
    </source>
</evidence>
<evidence type="ECO:0000313" key="13">
    <source>
        <dbReference type="Proteomes" id="UP000322454"/>
    </source>
</evidence>
<evidence type="ECO:0000256" key="4">
    <source>
        <dbReference type="ARBA" id="ARBA00022679"/>
    </source>
</evidence>
<reference evidence="12 13" key="1">
    <citation type="submission" date="2019-01" db="EMBL/GenBank/DDBJ databases">
        <title>Insights into ecological role of a new deltaproteobacterial order Candidatus Sinidesulfobacterales (Sva0485) by metagenomics and metatranscriptomics.</title>
        <authorList>
            <person name="Tan S."/>
            <person name="Liu J."/>
            <person name="Fang Y."/>
            <person name="Hedlund B."/>
            <person name="Lian Z.-H."/>
            <person name="Huang L.-Y."/>
            <person name="Li J.-T."/>
            <person name="Huang L.-N."/>
            <person name="Li W.-J."/>
            <person name="Jiang H.-C."/>
            <person name="Dong H.-L."/>
            <person name="Shu W.-S."/>
        </authorList>
    </citation>
    <scope>NUCLEOTIDE SEQUENCE [LARGE SCALE GENOMIC DNA]</scope>
    <source>
        <strain evidence="12">AP4</strain>
    </source>
</reference>
<dbReference type="Proteomes" id="UP000322454">
    <property type="component" value="Unassembled WGS sequence"/>
</dbReference>
<evidence type="ECO:0000256" key="3">
    <source>
        <dbReference type="ARBA" id="ARBA00017473"/>
    </source>
</evidence>
<dbReference type="Gene3D" id="3.30.230.10">
    <property type="match status" value="1"/>
</dbReference>
<dbReference type="AlphaFoldDB" id="A0A520X7V2"/>
<dbReference type="PANTHER" id="PTHR43527">
    <property type="entry name" value="4-DIPHOSPHOCYTIDYL-2-C-METHYL-D-ERYTHRITOL KINASE, CHLOROPLASTIC"/>
    <property type="match status" value="1"/>
</dbReference>
<keyword evidence="6 9" id="KW-0418">Kinase</keyword>
<feature type="active site" evidence="9">
    <location>
        <position position="149"/>
    </location>
</feature>
<dbReference type="EMBL" id="SHMQ01000040">
    <property type="protein sequence ID" value="RZV37277.1"/>
    <property type="molecule type" value="Genomic_DNA"/>
</dbReference>
<evidence type="ECO:0000256" key="9">
    <source>
        <dbReference type="HAMAP-Rule" id="MF_00061"/>
    </source>
</evidence>
<proteinExistence type="inferred from homology"/>
<dbReference type="NCBIfam" id="TIGR00154">
    <property type="entry name" value="ispE"/>
    <property type="match status" value="1"/>
</dbReference>
<comment type="similarity">
    <text evidence="1 9">Belongs to the GHMP kinase family. IspE subfamily.</text>
</comment>
<sequence>MKDIVYFAPAKVNFSLNIGKKESCGLHKIVSLMRKINVKDKITFNLTDGQYNIKTVAGSNLKNKISERELQSLSNEGNITIKTAKLFFNTLNVRNKGIDILIEKNIPFNAGLGGGSSDGAGLLLKLNEIYGNHLDKLELTKIALKIGSDVPFFLTEKDAVVSGFGEKIEEIESSALMKYYIVLVIPDFGISTKKAYDDYDDFLLTNKSNYYNIQYLGFKELKLKNDFENVIFANYKVIKEIKESMILNGAEISLLSGSGSAVFGAFTSEHSAKEYISKIKSFNFNNIVHLIFLTETL</sequence>